<reference evidence="4 5" key="1">
    <citation type="submission" date="2017-08" db="EMBL/GenBank/DDBJ databases">
        <authorList>
            <person name="de Groot N.N."/>
        </authorList>
    </citation>
    <scope>NUCLEOTIDE SEQUENCE [LARGE SCALE GENOMIC DNA]</scope>
    <source>
        <strain evidence="4 5">JA575</strain>
    </source>
</reference>
<keyword evidence="1" id="KW-0472">Membrane</keyword>
<organism evidence="4 5">
    <name type="scientific">Rhodopseudomonas pentothenatexigens</name>
    <dbReference type="NCBI Taxonomy" id="999699"/>
    <lineage>
        <taxon>Bacteria</taxon>
        <taxon>Pseudomonadati</taxon>
        <taxon>Pseudomonadota</taxon>
        <taxon>Alphaproteobacteria</taxon>
        <taxon>Hyphomicrobiales</taxon>
        <taxon>Nitrobacteraceae</taxon>
        <taxon>Rhodopseudomonas</taxon>
    </lineage>
</organism>
<dbReference type="Pfam" id="PF05226">
    <property type="entry name" value="CHASE2"/>
    <property type="match status" value="1"/>
</dbReference>
<dbReference type="InterPro" id="IPR050697">
    <property type="entry name" value="Adenylyl/Guanylyl_Cyclase_3/4"/>
</dbReference>
<dbReference type="PANTHER" id="PTHR43081">
    <property type="entry name" value="ADENYLATE CYCLASE, TERMINAL-DIFFERENTIATION SPECIFIC-RELATED"/>
    <property type="match status" value="1"/>
</dbReference>
<sequence>MRLLSRSAHPVLVRAARGLVRLRWLARGKYMRAAAAALLMLLALTALRTYEPRIVTETKERAFDAYQRLQPRQPAPDLPVRIVDIDETSLAAFGQWPWPRTRLAALTKRLGELGAGVIAYDIIFSEPDRTTPERLIADLAASDLPDRDRAVALLKSLPDHDASFAEAMQRTGAVLGFAATRRPNDTRPSVKTGLAFVGITPTTVLPPFRGAVANLPMLDEAASGIGAINLSARDRSGVVRRLPMLMSDGARVYPSLAVEALRVAQGQKGVIVRGTGASGDDDTGHAALVDMRVGQFKLPLTDDGEVWLYYTRDDPERYVSAKDVLDPAQTERMRDRLEGTIVLVGTTASGLVDARATAIGQVMPGVAIQAQMIEQIVSQEFLERPDWARGFEIVMTLLLGSLVAALVLLAGARFSLVACGLVFVGAIGGSWIAFSQFRLLIDPVYPSLATLLTYIAVERVLHTASDREKKFVRQAFGQYLAPDLLAQLERAPDGLRLGGEQRELSVMFMDVRGFTPISETLSATELVDFINTLLSPLSDAIQDELGTIDKYIGDSIMAFWNAPVDVPDHAARACRAALKMRTVVDQLNDADAFGFAARGLADPVVRIGVGLNTGVACVGNMGSEKRFNYSAMGDVVNVAARIESASKEFGTDLLVSEEVARAAPGLALLEAGEIMLKGKSRPTRLYALAGDESYAASDVFAELQRLHRGLLDALAAHDATRAHTTLEACRAAAPPALAGLFDHLARRVAMLAATPHPVLNRADG</sequence>
<feature type="domain" description="Guanylate cyclase" evidence="2">
    <location>
        <begin position="505"/>
        <end position="643"/>
    </location>
</feature>
<dbReference type="PROSITE" id="PS50125">
    <property type="entry name" value="GUANYLATE_CYCLASE_2"/>
    <property type="match status" value="1"/>
</dbReference>
<dbReference type="GO" id="GO:0006171">
    <property type="term" value="P:cAMP biosynthetic process"/>
    <property type="evidence" value="ECO:0007669"/>
    <property type="project" value="TreeGrafter"/>
</dbReference>
<dbReference type="PANTHER" id="PTHR43081:SF1">
    <property type="entry name" value="ADENYLATE CYCLASE, TERMINAL-DIFFERENTIATION SPECIFIC"/>
    <property type="match status" value="1"/>
</dbReference>
<protein>
    <submittedName>
        <fullName evidence="4">Adenylate/guanylate cyclase</fullName>
    </submittedName>
</protein>
<feature type="transmembrane region" description="Helical" evidence="1">
    <location>
        <begin position="387"/>
        <end position="409"/>
    </location>
</feature>
<evidence type="ECO:0000259" key="2">
    <source>
        <dbReference type="PROSITE" id="PS50125"/>
    </source>
</evidence>
<dbReference type="InterPro" id="IPR007890">
    <property type="entry name" value="CHASE2"/>
</dbReference>
<dbReference type="OrthoDB" id="9789782at2"/>
<dbReference type="RefSeq" id="WP_114358410.1">
    <property type="nucleotide sequence ID" value="NZ_QRDT01000011.1"/>
</dbReference>
<proteinExistence type="predicted"/>
<dbReference type="Gene3D" id="3.30.70.1230">
    <property type="entry name" value="Nucleotide cyclase"/>
    <property type="match status" value="1"/>
</dbReference>
<dbReference type="AlphaFoldDB" id="A0A336JSU7"/>
<dbReference type="Proteomes" id="UP000252631">
    <property type="component" value="Unassembled WGS sequence"/>
</dbReference>
<evidence type="ECO:0000313" key="6">
    <source>
        <dbReference type="Proteomes" id="UP000256343"/>
    </source>
</evidence>
<dbReference type="Proteomes" id="UP000256343">
    <property type="component" value="Unassembled WGS sequence"/>
</dbReference>
<name>A0A336JSU7_9BRAD</name>
<keyword evidence="6" id="KW-1185">Reference proteome</keyword>
<reference evidence="3 6" key="2">
    <citation type="submission" date="2018-07" db="EMBL/GenBank/DDBJ databases">
        <title>Genomic Encyclopedia of Archaeal and Bacterial Type Strains, Phase II (KMG-II): from individual species to whole genera.</title>
        <authorList>
            <person name="Goeker M."/>
        </authorList>
    </citation>
    <scope>NUCLEOTIDE SEQUENCE [LARGE SCALE GENOMIC DNA]</scope>
    <source>
        <strain evidence="3 6">JA575</strain>
    </source>
</reference>
<keyword evidence="1" id="KW-1133">Transmembrane helix</keyword>
<evidence type="ECO:0000313" key="5">
    <source>
        <dbReference type="Proteomes" id="UP000252631"/>
    </source>
</evidence>
<dbReference type="InterPro" id="IPR001054">
    <property type="entry name" value="A/G_cyclase"/>
</dbReference>
<accession>A0A336JSU7</accession>
<dbReference type="SUPFAM" id="SSF55073">
    <property type="entry name" value="Nucleotide cyclase"/>
    <property type="match status" value="1"/>
</dbReference>
<dbReference type="GO" id="GO:0035556">
    <property type="term" value="P:intracellular signal transduction"/>
    <property type="evidence" value="ECO:0007669"/>
    <property type="project" value="InterPro"/>
</dbReference>
<evidence type="ECO:0000256" key="1">
    <source>
        <dbReference type="SAM" id="Phobius"/>
    </source>
</evidence>
<gene>
    <name evidence="3" type="ORF">BJ125_111137</name>
    <name evidence="4" type="ORF">SAMN05892882_111137</name>
</gene>
<dbReference type="CDD" id="cd07302">
    <property type="entry name" value="CHD"/>
    <property type="match status" value="1"/>
</dbReference>
<dbReference type="SMART" id="SM00044">
    <property type="entry name" value="CYCc"/>
    <property type="match status" value="1"/>
</dbReference>
<dbReference type="SMART" id="SM01080">
    <property type="entry name" value="CHASE2"/>
    <property type="match status" value="1"/>
</dbReference>
<dbReference type="GO" id="GO:0004016">
    <property type="term" value="F:adenylate cyclase activity"/>
    <property type="evidence" value="ECO:0007669"/>
    <property type="project" value="UniProtKB-ARBA"/>
</dbReference>
<dbReference type="EMBL" id="QRDT01000011">
    <property type="protein sequence ID" value="RED33300.1"/>
    <property type="molecule type" value="Genomic_DNA"/>
</dbReference>
<dbReference type="EMBL" id="UFQQ01000011">
    <property type="protein sequence ID" value="SSW91376.1"/>
    <property type="molecule type" value="Genomic_DNA"/>
</dbReference>
<dbReference type="Pfam" id="PF00211">
    <property type="entry name" value="Guanylate_cyc"/>
    <property type="match status" value="1"/>
</dbReference>
<feature type="transmembrane region" description="Helical" evidence="1">
    <location>
        <begin position="416"/>
        <end position="437"/>
    </location>
</feature>
<evidence type="ECO:0000313" key="3">
    <source>
        <dbReference type="EMBL" id="RED33300.1"/>
    </source>
</evidence>
<evidence type="ECO:0000313" key="4">
    <source>
        <dbReference type="EMBL" id="SSW91376.1"/>
    </source>
</evidence>
<keyword evidence="1" id="KW-0812">Transmembrane</keyword>
<dbReference type="InterPro" id="IPR029787">
    <property type="entry name" value="Nucleotide_cyclase"/>
</dbReference>